<evidence type="ECO:0000256" key="1">
    <source>
        <dbReference type="ARBA" id="ARBA00007274"/>
    </source>
</evidence>
<dbReference type="InterPro" id="IPR051159">
    <property type="entry name" value="Hexapeptide_acetyltransf"/>
</dbReference>
<dbReference type="CDD" id="cd03357">
    <property type="entry name" value="LbH_MAT_GAT"/>
    <property type="match status" value="1"/>
</dbReference>
<dbReference type="InterPro" id="IPR018357">
    <property type="entry name" value="Hexapep_transf_CS"/>
</dbReference>
<keyword evidence="3 8" id="KW-0808">Transferase</keyword>
<dbReference type="AlphaFoldDB" id="A0A1G9AUB2"/>
<gene>
    <name evidence="8" type="ORF">SAMN04488540_12526</name>
</gene>
<name>A0A1G9AUB2_9GAMM</name>
<keyword evidence="9" id="KW-1185">Reference proteome</keyword>
<dbReference type="OrthoDB" id="9815592at2"/>
<evidence type="ECO:0000256" key="2">
    <source>
        <dbReference type="ARBA" id="ARBA00022458"/>
    </source>
</evidence>
<dbReference type="Pfam" id="PF00132">
    <property type="entry name" value="Hexapep"/>
    <property type="match status" value="1"/>
</dbReference>
<sequence>MTEYEKMLAGLDYDGGDYYINKIKHLAYQAQQRINHAVSVEQAQQELRSLMTLGQGCWITPPFHCEFGRHIEMGEHCFLNMGVTMLDGARITLGRNVMVGPNCQFYTASHSLDYHQRRNWQTMCRPIVVEDDVWIGGSVVIAQGITIGRGAVIAANSTVTRDVEPLTLMAGSPARCIRRLEIGESVEVCGR</sequence>
<evidence type="ECO:0000256" key="5">
    <source>
        <dbReference type="ARBA" id="ARBA00023315"/>
    </source>
</evidence>
<keyword evidence="4" id="KW-0677">Repeat</keyword>
<organism evidence="8 9">
    <name type="scientific">Ferrimonas sediminum</name>
    <dbReference type="NCBI Taxonomy" id="718193"/>
    <lineage>
        <taxon>Bacteria</taxon>
        <taxon>Pseudomonadati</taxon>
        <taxon>Pseudomonadota</taxon>
        <taxon>Gammaproteobacteria</taxon>
        <taxon>Alteromonadales</taxon>
        <taxon>Ferrimonadaceae</taxon>
        <taxon>Ferrimonas</taxon>
    </lineage>
</organism>
<evidence type="ECO:0000256" key="6">
    <source>
        <dbReference type="ARBA" id="ARBA00055587"/>
    </source>
</evidence>
<keyword evidence="5" id="KW-0012">Acyltransferase</keyword>
<dbReference type="PANTHER" id="PTHR23416">
    <property type="entry name" value="SIALIC ACID SYNTHASE-RELATED"/>
    <property type="match status" value="1"/>
</dbReference>
<keyword evidence="2" id="KW-0536">Nodulation</keyword>
<proteinExistence type="inferred from homology"/>
<evidence type="ECO:0000256" key="7">
    <source>
        <dbReference type="ARBA" id="ARBA00067695"/>
    </source>
</evidence>
<dbReference type="PANTHER" id="PTHR23416:SF23">
    <property type="entry name" value="ACETYLTRANSFERASE C18B11.09C-RELATED"/>
    <property type="match status" value="1"/>
</dbReference>
<dbReference type="GO" id="GO:0005829">
    <property type="term" value="C:cytosol"/>
    <property type="evidence" value="ECO:0007669"/>
    <property type="project" value="TreeGrafter"/>
</dbReference>
<comment type="similarity">
    <text evidence="1">Belongs to the transferase hexapeptide repeat family.</text>
</comment>
<dbReference type="GO" id="GO:0008374">
    <property type="term" value="F:O-acyltransferase activity"/>
    <property type="evidence" value="ECO:0007669"/>
    <property type="project" value="TreeGrafter"/>
</dbReference>
<evidence type="ECO:0000256" key="4">
    <source>
        <dbReference type="ARBA" id="ARBA00022737"/>
    </source>
</evidence>
<dbReference type="InterPro" id="IPR011004">
    <property type="entry name" value="Trimer_LpxA-like_sf"/>
</dbReference>
<protein>
    <recommendedName>
        <fullName evidence="7">Nodulation protein L</fullName>
    </recommendedName>
</protein>
<dbReference type="FunFam" id="2.160.10.10:FF:000025">
    <property type="entry name" value="Hexapeptide-repeat containing-acetyltransferase"/>
    <property type="match status" value="1"/>
</dbReference>
<evidence type="ECO:0000256" key="3">
    <source>
        <dbReference type="ARBA" id="ARBA00022679"/>
    </source>
</evidence>
<dbReference type="SUPFAM" id="SSF51161">
    <property type="entry name" value="Trimeric LpxA-like enzymes"/>
    <property type="match status" value="1"/>
</dbReference>
<dbReference type="InterPro" id="IPR001451">
    <property type="entry name" value="Hexapep"/>
</dbReference>
<dbReference type="PROSITE" id="PS00101">
    <property type="entry name" value="HEXAPEP_TRANSFERASES"/>
    <property type="match status" value="1"/>
</dbReference>
<comment type="function">
    <text evidence="6">Acetyltransferase implicated in the O-acetylation of Nod factors.</text>
</comment>
<dbReference type="Proteomes" id="UP000199527">
    <property type="component" value="Unassembled WGS sequence"/>
</dbReference>
<dbReference type="Gene3D" id="2.160.10.10">
    <property type="entry name" value="Hexapeptide repeat proteins"/>
    <property type="match status" value="1"/>
</dbReference>
<evidence type="ECO:0000313" key="8">
    <source>
        <dbReference type="EMBL" id="SDK30881.1"/>
    </source>
</evidence>
<accession>A0A1G9AUB2</accession>
<dbReference type="EMBL" id="FNEM01000025">
    <property type="protein sequence ID" value="SDK30881.1"/>
    <property type="molecule type" value="Genomic_DNA"/>
</dbReference>
<reference evidence="9" key="1">
    <citation type="submission" date="2016-10" db="EMBL/GenBank/DDBJ databases">
        <authorList>
            <person name="Varghese N."/>
            <person name="Submissions S."/>
        </authorList>
    </citation>
    <scope>NUCLEOTIDE SEQUENCE [LARGE SCALE GENOMIC DNA]</scope>
    <source>
        <strain evidence="9">DSM 23317</strain>
    </source>
</reference>
<evidence type="ECO:0000313" key="9">
    <source>
        <dbReference type="Proteomes" id="UP000199527"/>
    </source>
</evidence>
<dbReference type="RefSeq" id="WP_090368264.1">
    <property type="nucleotide sequence ID" value="NZ_FNEM01000025.1"/>
</dbReference>